<proteinExistence type="predicted"/>
<evidence type="ECO:0000256" key="1">
    <source>
        <dbReference type="SAM" id="MobiDB-lite"/>
    </source>
</evidence>
<dbReference type="AlphaFoldDB" id="A0AAD6ZFF0"/>
<evidence type="ECO:0000313" key="3">
    <source>
        <dbReference type="Proteomes" id="UP001218218"/>
    </source>
</evidence>
<comment type="caution">
    <text evidence="2">The sequence shown here is derived from an EMBL/GenBank/DDBJ whole genome shotgun (WGS) entry which is preliminary data.</text>
</comment>
<keyword evidence="3" id="KW-1185">Reference proteome</keyword>
<accession>A0AAD6ZFF0</accession>
<dbReference type="EMBL" id="JARIHO010000053">
    <property type="protein sequence ID" value="KAJ7320913.1"/>
    <property type="molecule type" value="Genomic_DNA"/>
</dbReference>
<evidence type="ECO:0000313" key="2">
    <source>
        <dbReference type="EMBL" id="KAJ7320913.1"/>
    </source>
</evidence>
<feature type="region of interest" description="Disordered" evidence="1">
    <location>
        <begin position="169"/>
        <end position="201"/>
    </location>
</feature>
<name>A0AAD6ZFF0_9AGAR</name>
<sequence>MASIIPSLLSNNPFRVPSNPWTAGNQQATSALPPPVFTPVRPVDPHLAQQPRPYVPGGHRVPVGYIDESQSFDSLFADDGEVHHPPRTDQYSSVSGYVADHGLIYKALTLNPGLAAKQQMPKTSGPSTYAATGTSFAKKKERDHCNNPSCKSPTGHSYPYCISPGGGMAGQTVEDARAKKRADDGRAGGGEKRKTENVKVGRDKEGYAKEFADFYLNHVARCSKGLA</sequence>
<dbReference type="Proteomes" id="UP001218218">
    <property type="component" value="Unassembled WGS sequence"/>
</dbReference>
<organism evidence="2 3">
    <name type="scientific">Mycena albidolilacea</name>
    <dbReference type="NCBI Taxonomy" id="1033008"/>
    <lineage>
        <taxon>Eukaryota</taxon>
        <taxon>Fungi</taxon>
        <taxon>Dikarya</taxon>
        <taxon>Basidiomycota</taxon>
        <taxon>Agaricomycotina</taxon>
        <taxon>Agaricomycetes</taxon>
        <taxon>Agaricomycetidae</taxon>
        <taxon>Agaricales</taxon>
        <taxon>Marasmiineae</taxon>
        <taxon>Mycenaceae</taxon>
        <taxon>Mycena</taxon>
    </lineage>
</organism>
<reference evidence="2" key="1">
    <citation type="submission" date="2023-03" db="EMBL/GenBank/DDBJ databases">
        <title>Massive genome expansion in bonnet fungi (Mycena s.s.) driven by repeated elements and novel gene families across ecological guilds.</title>
        <authorList>
            <consortium name="Lawrence Berkeley National Laboratory"/>
            <person name="Harder C.B."/>
            <person name="Miyauchi S."/>
            <person name="Viragh M."/>
            <person name="Kuo A."/>
            <person name="Thoen E."/>
            <person name="Andreopoulos B."/>
            <person name="Lu D."/>
            <person name="Skrede I."/>
            <person name="Drula E."/>
            <person name="Henrissat B."/>
            <person name="Morin E."/>
            <person name="Kohler A."/>
            <person name="Barry K."/>
            <person name="LaButti K."/>
            <person name="Morin E."/>
            <person name="Salamov A."/>
            <person name="Lipzen A."/>
            <person name="Mereny Z."/>
            <person name="Hegedus B."/>
            <person name="Baldrian P."/>
            <person name="Stursova M."/>
            <person name="Weitz H."/>
            <person name="Taylor A."/>
            <person name="Grigoriev I.V."/>
            <person name="Nagy L.G."/>
            <person name="Martin F."/>
            <person name="Kauserud H."/>
        </authorList>
    </citation>
    <scope>NUCLEOTIDE SEQUENCE</scope>
    <source>
        <strain evidence="2">CBHHK002</strain>
    </source>
</reference>
<gene>
    <name evidence="2" type="ORF">DFH08DRAFT_819155</name>
</gene>
<protein>
    <submittedName>
        <fullName evidence="2">Uncharacterized protein</fullName>
    </submittedName>
</protein>
<feature type="compositionally biased region" description="Basic and acidic residues" evidence="1">
    <location>
        <begin position="174"/>
        <end position="201"/>
    </location>
</feature>